<comment type="caution">
    <text evidence="1">The sequence shown here is derived from an EMBL/GenBank/DDBJ whole genome shotgun (WGS) entry which is preliminary data.</text>
</comment>
<gene>
    <name evidence="1" type="ORF">JX265_012888</name>
</gene>
<dbReference type="InterPro" id="IPR024079">
    <property type="entry name" value="MetalloPept_cat_dom_sf"/>
</dbReference>
<sequence>MAPPFEAVTDGDMVVVEPLRTVSGVLSMKEEKTGNILGLDHSESVIFCNTDRLQRRQGDPGHLYDSKMEEAVDNTDDCALANFMVTTRFNDKPDFIQICPWFLLYTKAKRYGTNSSIKPLRTWLAIKGLDQLIPKVLYTPIDLIDVQERKGYGWKNCRKRSADRDAYRNADSFALLGSALYWGSQGSPIDENGAFTASPASKRWVGSGPGRGLDAVKLEDVKQFL</sequence>
<proteinExistence type="predicted"/>
<evidence type="ECO:0000313" key="1">
    <source>
        <dbReference type="EMBL" id="KAI1852999.1"/>
    </source>
</evidence>
<dbReference type="Gene3D" id="3.40.390.10">
    <property type="entry name" value="Collagenase (Catalytic Domain)"/>
    <property type="match status" value="1"/>
</dbReference>
<dbReference type="Proteomes" id="UP000829685">
    <property type="component" value="Unassembled WGS sequence"/>
</dbReference>
<organism evidence="1 2">
    <name type="scientific">Neoarthrinium moseri</name>
    <dbReference type="NCBI Taxonomy" id="1658444"/>
    <lineage>
        <taxon>Eukaryota</taxon>
        <taxon>Fungi</taxon>
        <taxon>Dikarya</taxon>
        <taxon>Ascomycota</taxon>
        <taxon>Pezizomycotina</taxon>
        <taxon>Sordariomycetes</taxon>
        <taxon>Xylariomycetidae</taxon>
        <taxon>Amphisphaeriales</taxon>
        <taxon>Apiosporaceae</taxon>
        <taxon>Neoarthrinium</taxon>
    </lineage>
</organism>
<dbReference type="GO" id="GO:0008237">
    <property type="term" value="F:metallopeptidase activity"/>
    <property type="evidence" value="ECO:0007669"/>
    <property type="project" value="InterPro"/>
</dbReference>
<evidence type="ECO:0000313" key="2">
    <source>
        <dbReference type="Proteomes" id="UP000829685"/>
    </source>
</evidence>
<dbReference type="EMBL" id="JAFIMR010000059">
    <property type="protein sequence ID" value="KAI1852999.1"/>
    <property type="molecule type" value="Genomic_DNA"/>
</dbReference>
<protein>
    <submittedName>
        <fullName evidence="1">Uncharacterized protein</fullName>
    </submittedName>
</protein>
<dbReference type="AlphaFoldDB" id="A0A9Q0AIA2"/>
<accession>A0A9Q0AIA2</accession>
<keyword evidence="2" id="KW-1185">Reference proteome</keyword>
<reference evidence="1" key="1">
    <citation type="submission" date="2021-03" db="EMBL/GenBank/DDBJ databases">
        <title>Revisited historic fungal species revealed as producer of novel bioactive compounds through whole genome sequencing and comparative genomics.</title>
        <authorList>
            <person name="Vignolle G.A."/>
            <person name="Hochenegger N."/>
            <person name="Mach R.L."/>
            <person name="Mach-Aigner A.R."/>
            <person name="Javad Rahimi M."/>
            <person name="Salim K.A."/>
            <person name="Chan C.M."/>
            <person name="Lim L.B.L."/>
            <person name="Cai F."/>
            <person name="Druzhinina I.S."/>
            <person name="U'Ren J.M."/>
            <person name="Derntl C."/>
        </authorList>
    </citation>
    <scope>NUCLEOTIDE SEQUENCE</scope>
    <source>
        <strain evidence="1">TUCIM 5799</strain>
    </source>
</reference>
<name>A0A9Q0AIA2_9PEZI</name>